<dbReference type="Proteomes" id="UP000248557">
    <property type="component" value="Unassembled WGS sequence"/>
</dbReference>
<evidence type="ECO:0000313" key="1">
    <source>
        <dbReference type="EMBL" id="RAP03348.1"/>
    </source>
</evidence>
<dbReference type="GeneID" id="3854821"/>
<dbReference type="RefSeq" id="WP_011406169.1">
    <property type="nucleotide sequence ID" value="NZ_CATZNA010000048.1"/>
</dbReference>
<proteinExistence type="predicted"/>
<gene>
    <name evidence="1" type="ORF">CA615_02740</name>
</gene>
<dbReference type="AlphaFoldDB" id="A0A328Q9W3"/>
<accession>A0A328Q9W3</accession>
<dbReference type="EMBL" id="NGJK01000027">
    <property type="protein sequence ID" value="RAP03348.1"/>
    <property type="molecule type" value="Genomic_DNA"/>
</dbReference>
<organism evidence="1 2">
    <name type="scientific">Methanosphaera stadtmanae</name>
    <dbReference type="NCBI Taxonomy" id="2317"/>
    <lineage>
        <taxon>Archaea</taxon>
        <taxon>Methanobacteriati</taxon>
        <taxon>Methanobacteriota</taxon>
        <taxon>Methanomada group</taxon>
        <taxon>Methanobacteria</taxon>
        <taxon>Methanobacteriales</taxon>
        <taxon>Methanobacteriaceae</taxon>
        <taxon>Methanosphaera</taxon>
    </lineage>
</organism>
<reference evidence="1 2" key="1">
    <citation type="submission" date="2017-05" db="EMBL/GenBank/DDBJ databases">
        <title>Host range expansion of the Methanosphaera genus to humans and monogastric animals involves recent and extensive reduction in genome content.</title>
        <authorList>
            <person name="Hoedt E.C."/>
            <person name="Volmer J.G."/>
            <person name="Parks D.H."/>
            <person name="Rosewarne C.P."/>
            <person name="Denman S.E."/>
            <person name="Mcsweeney C.S."/>
            <person name="O Cuiv P."/>
            <person name="Hugenholtz P."/>
            <person name="Tyson G.W."/>
            <person name="Morrison M."/>
        </authorList>
    </citation>
    <scope>NUCLEOTIDE SEQUENCE [LARGE SCALE GENOMIC DNA]</scope>
    <source>
        <strain evidence="1 2">PA5</strain>
    </source>
</reference>
<protein>
    <submittedName>
        <fullName evidence="1">Uncharacterized protein</fullName>
    </submittedName>
</protein>
<evidence type="ECO:0000313" key="2">
    <source>
        <dbReference type="Proteomes" id="UP000248557"/>
    </source>
</evidence>
<name>A0A328Q9W3_9EURY</name>
<sequence length="190" mass="21929">MDNEYEIVSMLKEDDGVLISQLIDNDFKKEVLKCEMKRLDELVPFINKGMEDAFNEEEALVLIKKHDPNHKREIKSDNSTFTLRTENGDIVGETITDEEELEELRNDPSVYFLSDNFVTYTNIGMPNQKQFFVMEGETSDFITNKDIDSTVKSLVVAIPSTQTDHYIKDYYNIPHDEDIGTIIIGFTPRC</sequence>
<comment type="caution">
    <text evidence="1">The sequence shown here is derived from an EMBL/GenBank/DDBJ whole genome shotgun (WGS) entry which is preliminary data.</text>
</comment>